<protein>
    <submittedName>
        <fullName evidence="2">Uncharacterized protein</fullName>
    </submittedName>
</protein>
<feature type="region of interest" description="Disordered" evidence="1">
    <location>
        <begin position="23"/>
        <end position="79"/>
    </location>
</feature>
<accession>A0A5B7FWD9</accession>
<gene>
    <name evidence="2" type="ORF">E2C01_043539</name>
</gene>
<reference evidence="2 3" key="1">
    <citation type="submission" date="2019-05" db="EMBL/GenBank/DDBJ databases">
        <title>Another draft genome of Portunus trituberculatus and its Hox gene families provides insights of decapod evolution.</title>
        <authorList>
            <person name="Jeong J.-H."/>
            <person name="Song I."/>
            <person name="Kim S."/>
            <person name="Choi T."/>
            <person name="Kim D."/>
            <person name="Ryu S."/>
            <person name="Kim W."/>
        </authorList>
    </citation>
    <scope>NUCLEOTIDE SEQUENCE [LARGE SCALE GENOMIC DNA]</scope>
    <source>
        <tissue evidence="2">Muscle</tissue>
    </source>
</reference>
<evidence type="ECO:0000313" key="3">
    <source>
        <dbReference type="Proteomes" id="UP000324222"/>
    </source>
</evidence>
<name>A0A5B7FWD9_PORTR</name>
<dbReference type="EMBL" id="VSRR010009059">
    <property type="protein sequence ID" value="MPC49727.1"/>
    <property type="molecule type" value="Genomic_DNA"/>
</dbReference>
<sequence length="79" mass="8850">MRVKGYGVRRGIRLMERRAARWRHKSGALKRRATGDPGAHGLFRRSGGPYRLPPATHTHTNTDARASMPPLTFTSPETL</sequence>
<feature type="compositionally biased region" description="Basic residues" evidence="1">
    <location>
        <begin position="23"/>
        <end position="32"/>
    </location>
</feature>
<organism evidence="2 3">
    <name type="scientific">Portunus trituberculatus</name>
    <name type="common">Swimming crab</name>
    <name type="synonym">Neptunus trituberculatus</name>
    <dbReference type="NCBI Taxonomy" id="210409"/>
    <lineage>
        <taxon>Eukaryota</taxon>
        <taxon>Metazoa</taxon>
        <taxon>Ecdysozoa</taxon>
        <taxon>Arthropoda</taxon>
        <taxon>Crustacea</taxon>
        <taxon>Multicrustacea</taxon>
        <taxon>Malacostraca</taxon>
        <taxon>Eumalacostraca</taxon>
        <taxon>Eucarida</taxon>
        <taxon>Decapoda</taxon>
        <taxon>Pleocyemata</taxon>
        <taxon>Brachyura</taxon>
        <taxon>Eubrachyura</taxon>
        <taxon>Portunoidea</taxon>
        <taxon>Portunidae</taxon>
        <taxon>Portuninae</taxon>
        <taxon>Portunus</taxon>
    </lineage>
</organism>
<evidence type="ECO:0000256" key="1">
    <source>
        <dbReference type="SAM" id="MobiDB-lite"/>
    </source>
</evidence>
<evidence type="ECO:0000313" key="2">
    <source>
        <dbReference type="EMBL" id="MPC49727.1"/>
    </source>
</evidence>
<proteinExistence type="predicted"/>
<dbReference type="AlphaFoldDB" id="A0A5B7FWD9"/>
<comment type="caution">
    <text evidence="2">The sequence shown here is derived from an EMBL/GenBank/DDBJ whole genome shotgun (WGS) entry which is preliminary data.</text>
</comment>
<dbReference type="Proteomes" id="UP000324222">
    <property type="component" value="Unassembled WGS sequence"/>
</dbReference>
<keyword evidence="3" id="KW-1185">Reference proteome</keyword>